<evidence type="ECO:0000259" key="2">
    <source>
        <dbReference type="Pfam" id="PF22942"/>
    </source>
</evidence>
<feature type="region of interest" description="Disordered" evidence="1">
    <location>
        <begin position="538"/>
        <end position="562"/>
    </location>
</feature>
<dbReference type="InterPro" id="IPR054289">
    <property type="entry name" value="DUF7025"/>
</dbReference>
<dbReference type="AlphaFoldDB" id="A0AAE0M9J5"/>
<sequence>MSFSAARAGSPPTTPAVTNHRFFTRQRRNRANLEHLGRSNAIQTFFEGPGFKESDEKWAEHAPPSLPQAKKNKHEGAAVHVYKRRKPDQGHDGFYIYKVRLQSPFLRDVLKETLETYGVTYHKNHGFADSFMPHRALFFALDKVAELAKTAEDETTRNHCELLCSVIEEIFDDDFDTLETLEKEDKITFKFLWTMYPEKSIYVVPLDGVPPRAFRVKRVVQTDSLMQLRTESIIFDGFRYGTVEYLDRCPRFEGAVPRHEIPGLRYMNLTKNPDLRDRLYEQVRRRPTEAEMQLNRRVVVESQDNLLIMPHLTFGYSLNHRTWQKFDIESLTPVEADRSVFDKVVLDEQKKDVLKTLVEGHMELTTRYDDLISGKVAEHLGCPLLRADPTSIQPDTFRIVQGYDAPLAQFLKDATEWSSLVLFDAFLRQAEYFKGIIFLTTNLGRTIDPAVLSRAQIHITFPALTEEHRALVWQNFINRVPEDVGSLTATDVTRLAKWRVNGREIKNILNMAVSWYRKKGEFSVESVETLINTICPSARREDHGTENTSSGAPSEELALLDL</sequence>
<dbReference type="PANTHER" id="PTHR46411:SF3">
    <property type="entry name" value="AAA+ ATPASE DOMAIN-CONTAINING PROTEIN"/>
    <property type="match status" value="1"/>
</dbReference>
<feature type="domain" description="DUF7025" evidence="2">
    <location>
        <begin position="178"/>
        <end position="260"/>
    </location>
</feature>
<organism evidence="3 4">
    <name type="scientific">Apodospora peruviana</name>
    <dbReference type="NCBI Taxonomy" id="516989"/>
    <lineage>
        <taxon>Eukaryota</taxon>
        <taxon>Fungi</taxon>
        <taxon>Dikarya</taxon>
        <taxon>Ascomycota</taxon>
        <taxon>Pezizomycotina</taxon>
        <taxon>Sordariomycetes</taxon>
        <taxon>Sordariomycetidae</taxon>
        <taxon>Sordariales</taxon>
        <taxon>Lasiosphaeriaceae</taxon>
        <taxon>Apodospora</taxon>
    </lineage>
</organism>
<evidence type="ECO:0000313" key="4">
    <source>
        <dbReference type="Proteomes" id="UP001283341"/>
    </source>
</evidence>
<dbReference type="SUPFAM" id="SSF52540">
    <property type="entry name" value="P-loop containing nucleoside triphosphate hydrolases"/>
    <property type="match status" value="1"/>
</dbReference>
<evidence type="ECO:0000256" key="1">
    <source>
        <dbReference type="SAM" id="MobiDB-lite"/>
    </source>
</evidence>
<keyword evidence="4" id="KW-1185">Reference proteome</keyword>
<dbReference type="PANTHER" id="PTHR46411">
    <property type="entry name" value="FAMILY ATPASE, PUTATIVE-RELATED"/>
    <property type="match status" value="1"/>
</dbReference>
<name>A0AAE0M9J5_9PEZI</name>
<gene>
    <name evidence="3" type="ORF">B0H66DRAFT_473807</name>
</gene>
<dbReference type="InterPro" id="IPR027417">
    <property type="entry name" value="P-loop_NTPase"/>
</dbReference>
<dbReference type="EMBL" id="JAUEDM010000003">
    <property type="protein sequence ID" value="KAK3322969.1"/>
    <property type="molecule type" value="Genomic_DNA"/>
</dbReference>
<dbReference type="Proteomes" id="UP001283341">
    <property type="component" value="Unassembled WGS sequence"/>
</dbReference>
<feature type="region of interest" description="Disordered" evidence="1">
    <location>
        <begin position="1"/>
        <end position="20"/>
    </location>
</feature>
<comment type="caution">
    <text evidence="3">The sequence shown here is derived from an EMBL/GenBank/DDBJ whole genome shotgun (WGS) entry which is preliminary data.</text>
</comment>
<accession>A0AAE0M9J5</accession>
<reference evidence="3" key="1">
    <citation type="journal article" date="2023" name="Mol. Phylogenet. Evol.">
        <title>Genome-scale phylogeny and comparative genomics of the fungal order Sordariales.</title>
        <authorList>
            <person name="Hensen N."/>
            <person name="Bonometti L."/>
            <person name="Westerberg I."/>
            <person name="Brannstrom I.O."/>
            <person name="Guillou S."/>
            <person name="Cros-Aarteil S."/>
            <person name="Calhoun S."/>
            <person name="Haridas S."/>
            <person name="Kuo A."/>
            <person name="Mondo S."/>
            <person name="Pangilinan J."/>
            <person name="Riley R."/>
            <person name="LaButti K."/>
            <person name="Andreopoulos B."/>
            <person name="Lipzen A."/>
            <person name="Chen C."/>
            <person name="Yan M."/>
            <person name="Daum C."/>
            <person name="Ng V."/>
            <person name="Clum A."/>
            <person name="Steindorff A."/>
            <person name="Ohm R.A."/>
            <person name="Martin F."/>
            <person name="Silar P."/>
            <person name="Natvig D.O."/>
            <person name="Lalanne C."/>
            <person name="Gautier V."/>
            <person name="Ament-Velasquez S.L."/>
            <person name="Kruys A."/>
            <person name="Hutchinson M.I."/>
            <person name="Powell A.J."/>
            <person name="Barry K."/>
            <person name="Miller A.N."/>
            <person name="Grigoriev I.V."/>
            <person name="Debuchy R."/>
            <person name="Gladieux P."/>
            <person name="Hiltunen Thoren M."/>
            <person name="Johannesson H."/>
        </authorList>
    </citation>
    <scope>NUCLEOTIDE SEQUENCE</scope>
    <source>
        <strain evidence="3">CBS 118394</strain>
    </source>
</reference>
<protein>
    <recommendedName>
        <fullName evidence="2">DUF7025 domain-containing protein</fullName>
    </recommendedName>
</protein>
<proteinExistence type="predicted"/>
<evidence type="ECO:0000313" key="3">
    <source>
        <dbReference type="EMBL" id="KAK3322969.1"/>
    </source>
</evidence>
<dbReference type="Pfam" id="PF22942">
    <property type="entry name" value="DUF7025"/>
    <property type="match status" value="1"/>
</dbReference>
<reference evidence="3" key="2">
    <citation type="submission" date="2023-06" db="EMBL/GenBank/DDBJ databases">
        <authorList>
            <consortium name="Lawrence Berkeley National Laboratory"/>
            <person name="Haridas S."/>
            <person name="Hensen N."/>
            <person name="Bonometti L."/>
            <person name="Westerberg I."/>
            <person name="Brannstrom I.O."/>
            <person name="Guillou S."/>
            <person name="Cros-Aarteil S."/>
            <person name="Calhoun S."/>
            <person name="Kuo A."/>
            <person name="Mondo S."/>
            <person name="Pangilinan J."/>
            <person name="Riley R."/>
            <person name="Labutti K."/>
            <person name="Andreopoulos B."/>
            <person name="Lipzen A."/>
            <person name="Chen C."/>
            <person name="Yanf M."/>
            <person name="Daum C."/>
            <person name="Ng V."/>
            <person name="Clum A."/>
            <person name="Steindorff A."/>
            <person name="Ohm R."/>
            <person name="Martin F."/>
            <person name="Silar P."/>
            <person name="Natvig D."/>
            <person name="Lalanne C."/>
            <person name="Gautier V."/>
            <person name="Ament-Velasquez S.L."/>
            <person name="Kruys A."/>
            <person name="Hutchinson M.I."/>
            <person name="Powell A.J."/>
            <person name="Barry K."/>
            <person name="Miller A.N."/>
            <person name="Grigoriev I.V."/>
            <person name="Debuchy R."/>
            <person name="Gladieux P."/>
            <person name="Thoren M.H."/>
            <person name="Johannesson H."/>
        </authorList>
    </citation>
    <scope>NUCLEOTIDE SEQUENCE</scope>
    <source>
        <strain evidence="3">CBS 118394</strain>
    </source>
</reference>